<dbReference type="Pfam" id="PF00577">
    <property type="entry name" value="Usher"/>
    <property type="match status" value="1"/>
</dbReference>
<protein>
    <submittedName>
        <fullName evidence="14">Type 1 fimbriae anchoring protein FimD</fullName>
    </submittedName>
</protein>
<comment type="caution">
    <text evidence="14">The sequence shown here is derived from an EMBL/GenBank/DDBJ whole genome shotgun (WGS) entry which is preliminary data.</text>
</comment>
<evidence type="ECO:0000256" key="7">
    <source>
        <dbReference type="ARBA" id="ARBA00022729"/>
    </source>
</evidence>
<keyword evidence="9 10" id="KW-0998">Cell outer membrane</keyword>
<evidence type="ECO:0000313" key="14">
    <source>
        <dbReference type="EMBL" id="SBW25750.1"/>
    </source>
</evidence>
<dbReference type="EMBL" id="FLUX01000033">
    <property type="protein sequence ID" value="SBW25750.1"/>
    <property type="molecule type" value="Genomic_DNA"/>
</dbReference>
<proteinExistence type="inferred from homology"/>
<keyword evidence="8 10" id="KW-0472">Membrane</keyword>
<dbReference type="Pfam" id="PF13953">
    <property type="entry name" value="PapC_C"/>
    <property type="match status" value="1"/>
</dbReference>
<dbReference type="PROSITE" id="PS01151">
    <property type="entry name" value="FIMBRIAL_USHER"/>
    <property type="match status" value="1"/>
</dbReference>
<comment type="subcellular location">
    <subcellularLocation>
        <location evidence="1 10">Cell outer membrane</location>
        <topology evidence="1 10">Multi-pass membrane protein</topology>
    </subcellularLocation>
</comment>
<evidence type="ECO:0000256" key="3">
    <source>
        <dbReference type="ARBA" id="ARBA00022448"/>
    </source>
</evidence>
<organism evidence="14 15">
    <name type="scientific">Citrobacter europaeus</name>
    <dbReference type="NCBI Taxonomy" id="1914243"/>
    <lineage>
        <taxon>Bacteria</taxon>
        <taxon>Pseudomonadati</taxon>
        <taxon>Pseudomonadota</taxon>
        <taxon>Gammaproteobacteria</taxon>
        <taxon>Enterobacterales</taxon>
        <taxon>Enterobacteriaceae</taxon>
        <taxon>Citrobacter</taxon>
    </lineage>
</organism>
<dbReference type="InterPro" id="IPR043142">
    <property type="entry name" value="PapC-like_C_sf"/>
</dbReference>
<keyword evidence="4" id="KW-1134">Transmembrane beta strand</keyword>
<name>A0ABY0JQ65_9ENTR</name>
<evidence type="ECO:0000256" key="1">
    <source>
        <dbReference type="ARBA" id="ARBA00004571"/>
    </source>
</evidence>
<dbReference type="Proteomes" id="UP000195338">
    <property type="component" value="Unassembled WGS sequence"/>
</dbReference>
<dbReference type="Gene3D" id="3.10.20.410">
    <property type="match status" value="1"/>
</dbReference>
<evidence type="ECO:0000256" key="2">
    <source>
        <dbReference type="ARBA" id="ARBA00008064"/>
    </source>
</evidence>
<keyword evidence="7 11" id="KW-0732">Signal</keyword>
<evidence type="ECO:0000256" key="9">
    <source>
        <dbReference type="ARBA" id="ARBA00023237"/>
    </source>
</evidence>
<dbReference type="InterPro" id="IPR025949">
    <property type="entry name" value="PapC-like_C"/>
</dbReference>
<feature type="domain" description="PapC N-terminal" evidence="13">
    <location>
        <begin position="33"/>
        <end position="178"/>
    </location>
</feature>
<keyword evidence="15" id="KW-1185">Reference proteome</keyword>
<dbReference type="Gene3D" id="2.60.40.3110">
    <property type="match status" value="1"/>
</dbReference>
<dbReference type="PANTHER" id="PTHR30451:SF21">
    <property type="entry name" value="FIMBRIAL USHER DOMAIN-CONTAINING PROTEIN YDET-RELATED"/>
    <property type="match status" value="1"/>
</dbReference>
<evidence type="ECO:0000256" key="11">
    <source>
        <dbReference type="SAM" id="SignalP"/>
    </source>
</evidence>
<dbReference type="Pfam" id="PF13954">
    <property type="entry name" value="PapC_N"/>
    <property type="match status" value="1"/>
</dbReference>
<evidence type="ECO:0000256" key="10">
    <source>
        <dbReference type="RuleBase" id="RU003884"/>
    </source>
</evidence>
<dbReference type="InterPro" id="IPR000015">
    <property type="entry name" value="Fimb_usher"/>
</dbReference>
<evidence type="ECO:0000256" key="5">
    <source>
        <dbReference type="ARBA" id="ARBA00022558"/>
    </source>
</evidence>
<gene>
    <name evidence="14" type="ORF">BN4901_2695</name>
</gene>
<dbReference type="NCBIfam" id="NF011745">
    <property type="entry name" value="PRK15198.1"/>
    <property type="match status" value="1"/>
</dbReference>
<dbReference type="InterPro" id="IPR018030">
    <property type="entry name" value="Fimbrial_membr_usher_CS"/>
</dbReference>
<dbReference type="RefSeq" id="WP_087051130.1">
    <property type="nucleotide sequence ID" value="NZ_FLUX01000033.1"/>
</dbReference>
<dbReference type="SUPFAM" id="SSF141729">
    <property type="entry name" value="FimD N-terminal domain-like"/>
    <property type="match status" value="1"/>
</dbReference>
<keyword evidence="5 10" id="KW-1029">Fimbrium biogenesis</keyword>
<reference evidence="14 15" key="1">
    <citation type="submission" date="2016-04" db="EMBL/GenBank/DDBJ databases">
        <authorList>
            <person name="Mornico D."/>
        </authorList>
    </citation>
    <scope>NUCLEOTIDE SEQUENCE [LARGE SCALE GENOMIC DNA]</scope>
    <source>
        <strain evidence="14 15">A121</strain>
    </source>
</reference>
<feature type="domain" description="PapC-like C-terminal" evidence="12">
    <location>
        <begin position="783"/>
        <end position="846"/>
    </location>
</feature>
<evidence type="ECO:0000256" key="8">
    <source>
        <dbReference type="ARBA" id="ARBA00023136"/>
    </source>
</evidence>
<sequence length="861" mass="94182">MQTNFYINKFKIAPLTTALIAVFTSFCTGAENYFNPAFFSDDPDAVADLSRFTNNGAQTPGTYRVDIYLNETFTGTRDVEFRESRDPQNHQLQPCLSVDYLQKIGINNKSPGFASIKDESCVDLSIAIPDAASEFEFEKLRLNLSIPQIALSNNARGYIPPEQWDEGINALLVNYNFSGSNSRDGSGESSGANSNYFLALNSGANIGPWRLRDNSTWSKSTTSSKWQHINTYLQRTVIPLKSELTLGDGYTSSELFDSLNFRGAQLSSDENMLPDSLKGFAPTIRGIAQSNAQVTVRQNNYIIYQTYVAPGAFEITDLYPTSSGGDLVVEVKESDGRISSYSVPYSAVPLLQREGRIKYSAIVGRSRTNSSQQEETDFGQFSLSWGLPHGWTLYGGGQLSSTYTASALGFGVNMGDFGAVSLDLTHAQSELADNSRHTGQSLRFLYAKSLNNIGTNFQLLGYRYSTSGFYTFSDTTYKKMDGYTSDPDDEDDDQPVWVNYYNLYYSKRGKVQVNISQQLNGYGSLYLSGSKQSYWHTDETNSLFQIGYNTQWHNMNIGLSYNYTQSPGQPNADQIVALNISLPLGWWLSPGGVSPTQRTNSMFATLSTSTDKDGHTTQNAGVSGSLLEANNLNYNLQQGYGNQGTGASGMASLDYKGAYGGVNVGYNYSDNGNYQQVNYGLSGGIVAHAAGITLSQPLGNTNILVAIPGAENVPVENNEGIKTDWRGYTVIPYANVYRQNRIALDINALGDDMDIDDAVVQVIPTHGALVRADFKARIGHRVLVTLKYHNKPVPFGATVTHDDTESSSIVGDDGVVYLAGLPPQGELNVQWGTGSDARCHATYALDANAIRPVNKITARCI</sequence>
<dbReference type="InterPro" id="IPR037224">
    <property type="entry name" value="PapC_N_sf"/>
</dbReference>
<evidence type="ECO:0000259" key="13">
    <source>
        <dbReference type="Pfam" id="PF13954"/>
    </source>
</evidence>
<accession>A0ABY0JQ65</accession>
<dbReference type="Gene3D" id="2.60.40.2610">
    <property type="entry name" value="Outer membrane usher protein FimD, plug domain"/>
    <property type="match status" value="1"/>
</dbReference>
<dbReference type="InterPro" id="IPR042186">
    <property type="entry name" value="FimD_plug_dom"/>
</dbReference>
<evidence type="ECO:0000256" key="6">
    <source>
        <dbReference type="ARBA" id="ARBA00022692"/>
    </source>
</evidence>
<keyword evidence="6 10" id="KW-0812">Transmembrane</keyword>
<evidence type="ECO:0000256" key="4">
    <source>
        <dbReference type="ARBA" id="ARBA00022452"/>
    </source>
</evidence>
<feature type="chain" id="PRO_5047232180" evidence="11">
    <location>
        <begin position="31"/>
        <end position="861"/>
    </location>
</feature>
<dbReference type="Gene3D" id="2.60.40.2070">
    <property type="match status" value="1"/>
</dbReference>
<dbReference type="PANTHER" id="PTHR30451">
    <property type="entry name" value="OUTER MEMBRANE USHER PROTEIN"/>
    <property type="match status" value="1"/>
</dbReference>
<dbReference type="NCBIfam" id="NF011740">
    <property type="entry name" value="PRK15193.1"/>
    <property type="match status" value="1"/>
</dbReference>
<keyword evidence="3 10" id="KW-0813">Transport</keyword>
<feature type="signal peptide" evidence="11">
    <location>
        <begin position="1"/>
        <end position="30"/>
    </location>
</feature>
<dbReference type="InterPro" id="IPR025885">
    <property type="entry name" value="PapC_N"/>
</dbReference>
<comment type="similarity">
    <text evidence="2 10">Belongs to the fimbrial export usher family.</text>
</comment>
<evidence type="ECO:0000259" key="12">
    <source>
        <dbReference type="Pfam" id="PF13953"/>
    </source>
</evidence>
<evidence type="ECO:0000313" key="15">
    <source>
        <dbReference type="Proteomes" id="UP000195338"/>
    </source>
</evidence>